<evidence type="ECO:0008006" key="4">
    <source>
        <dbReference type="Google" id="ProtNLM"/>
    </source>
</evidence>
<feature type="transmembrane region" description="Helical" evidence="1">
    <location>
        <begin position="6"/>
        <end position="29"/>
    </location>
</feature>
<evidence type="ECO:0000256" key="1">
    <source>
        <dbReference type="SAM" id="Phobius"/>
    </source>
</evidence>
<keyword evidence="1" id="KW-1133">Transmembrane helix</keyword>
<dbReference type="SUPFAM" id="SSF52266">
    <property type="entry name" value="SGNH hydrolase"/>
    <property type="match status" value="1"/>
</dbReference>
<evidence type="ECO:0000313" key="2">
    <source>
        <dbReference type="EMBL" id="CAD7287427.1"/>
    </source>
</evidence>
<dbReference type="Proteomes" id="UP000789803">
    <property type="component" value="Unassembled WGS sequence"/>
</dbReference>
<gene>
    <name evidence="2" type="ORF">LMG7974_00306</name>
</gene>
<name>A0ABM8Q3L1_9BACT</name>
<keyword evidence="3" id="KW-1185">Reference proteome</keyword>
<evidence type="ECO:0000313" key="3">
    <source>
        <dbReference type="Proteomes" id="UP000789803"/>
    </source>
</evidence>
<proteinExistence type="predicted"/>
<protein>
    <recommendedName>
        <fullName evidence="4">DUF1574 domain-containing protein</fullName>
    </recommendedName>
</protein>
<organism evidence="2 3">
    <name type="scientific">Campylobacter majalis</name>
    <dbReference type="NCBI Taxonomy" id="2790656"/>
    <lineage>
        <taxon>Bacteria</taxon>
        <taxon>Pseudomonadati</taxon>
        <taxon>Campylobacterota</taxon>
        <taxon>Epsilonproteobacteria</taxon>
        <taxon>Campylobacterales</taxon>
        <taxon>Campylobacteraceae</taxon>
        <taxon>Campylobacter</taxon>
    </lineage>
</organism>
<accession>A0ABM8Q3L1</accession>
<keyword evidence="1" id="KW-0812">Transmembrane</keyword>
<dbReference type="EMBL" id="CAJHOF010000002">
    <property type="protein sequence ID" value="CAD7287427.1"/>
    <property type="molecule type" value="Genomic_DNA"/>
</dbReference>
<reference evidence="2 3" key="1">
    <citation type="submission" date="2020-11" db="EMBL/GenBank/DDBJ databases">
        <authorList>
            <person name="Peeters C."/>
        </authorList>
    </citation>
    <scope>NUCLEOTIDE SEQUENCE [LARGE SCALE GENOMIC DNA]</scope>
    <source>
        <strain evidence="2 3">LMG 7974</strain>
    </source>
</reference>
<keyword evidence="1" id="KW-0472">Membrane</keyword>
<sequence>MSVKKWLVLCFFISFCFIFIIFIIFMFNFKVDSLGIISSDKNFLARAAFELENGKIVARMQDYDDRILTKHRLNHATVKAKTIAIGSSRTMLVTKNMFSKKFIPFKNYTVSGDYVAITQIYLDKFNKFPENIIIGVDPWIFNFYNGQIRFVFIYDEYQKMLEKLAIKSKDNKNKIFKNFLYLFSLEYAIKNYNNMDLNFYISNTIQIDDFVIDTDGARYNKIRSLNPEKVKHEAVAYTKGDVYGLVNFKNIERELFEKFIIFLQENGINVYIYLLQYHPYVYDFLSQNAKYKIINDIEKYLIEFAKDKNIKLFGSHNPHILNLDDSYFIDGMHPLQEAYFKIFTDLFK</sequence>
<comment type="caution">
    <text evidence="2">The sequence shown here is derived from an EMBL/GenBank/DDBJ whole genome shotgun (WGS) entry which is preliminary data.</text>
</comment>